<dbReference type="InterPro" id="IPR006127">
    <property type="entry name" value="ZnuA-like"/>
</dbReference>
<dbReference type="Proteomes" id="UP001152321">
    <property type="component" value="Unassembled WGS sequence"/>
</dbReference>
<evidence type="ECO:0000256" key="5">
    <source>
        <dbReference type="SAM" id="SignalP"/>
    </source>
</evidence>
<feature type="chain" id="PRO_5047412844" evidence="5">
    <location>
        <begin position="23"/>
        <end position="295"/>
    </location>
</feature>
<dbReference type="PANTHER" id="PTHR42953">
    <property type="entry name" value="HIGH-AFFINITY ZINC UPTAKE SYSTEM PROTEIN ZNUA-RELATED"/>
    <property type="match status" value="1"/>
</dbReference>
<organism evidence="6 7">
    <name type="scientific">Bdellovibrio svalbardensis</name>
    <dbReference type="NCBI Taxonomy" id="2972972"/>
    <lineage>
        <taxon>Bacteria</taxon>
        <taxon>Pseudomonadati</taxon>
        <taxon>Bdellovibrionota</taxon>
        <taxon>Bdellovibrionia</taxon>
        <taxon>Bdellovibrionales</taxon>
        <taxon>Pseudobdellovibrionaceae</taxon>
        <taxon>Bdellovibrio</taxon>
    </lineage>
</organism>
<dbReference type="Pfam" id="PF01297">
    <property type="entry name" value="ZnuA"/>
    <property type="match status" value="1"/>
</dbReference>
<keyword evidence="7" id="KW-1185">Reference proteome</keyword>
<evidence type="ECO:0000256" key="1">
    <source>
        <dbReference type="ARBA" id="ARBA00011028"/>
    </source>
</evidence>
<reference evidence="6" key="1">
    <citation type="submission" date="2022-08" db="EMBL/GenBank/DDBJ databases">
        <title>Novel Bdellovibrio Species Isolated from Svalbard: Designation Bdellovibrio svalbardensis.</title>
        <authorList>
            <person name="Mitchell R.J."/>
            <person name="Choi S.Y."/>
        </authorList>
    </citation>
    <scope>NUCLEOTIDE SEQUENCE</scope>
    <source>
        <strain evidence="6">PAP01</strain>
    </source>
</reference>
<evidence type="ECO:0000313" key="7">
    <source>
        <dbReference type="Proteomes" id="UP001152321"/>
    </source>
</evidence>
<dbReference type="RefSeq" id="WP_277576857.1">
    <property type="nucleotide sequence ID" value="NZ_JANRMI010000001.1"/>
</dbReference>
<dbReference type="InterPro" id="IPR006129">
    <property type="entry name" value="AdhesinB"/>
</dbReference>
<keyword evidence="3 5" id="KW-0732">Signal</keyword>
<accession>A0ABT6DEX9</accession>
<dbReference type="PRINTS" id="PR00691">
    <property type="entry name" value="ADHESINB"/>
</dbReference>
<comment type="caution">
    <text evidence="6">The sequence shown here is derived from an EMBL/GenBank/DDBJ whole genome shotgun (WGS) entry which is preliminary data.</text>
</comment>
<dbReference type="PANTHER" id="PTHR42953:SF2">
    <property type="entry name" value="ADHESION PROTEIN"/>
    <property type="match status" value="1"/>
</dbReference>
<dbReference type="Gene3D" id="3.40.50.1980">
    <property type="entry name" value="Nitrogenase molybdenum iron protein domain"/>
    <property type="match status" value="2"/>
</dbReference>
<dbReference type="SUPFAM" id="SSF53807">
    <property type="entry name" value="Helical backbone' metal receptor"/>
    <property type="match status" value="1"/>
</dbReference>
<evidence type="ECO:0000256" key="3">
    <source>
        <dbReference type="ARBA" id="ARBA00022729"/>
    </source>
</evidence>
<gene>
    <name evidence="6" type="ORF">NWE73_03345</name>
</gene>
<evidence type="ECO:0000313" key="6">
    <source>
        <dbReference type="EMBL" id="MDG0815382.1"/>
    </source>
</evidence>
<dbReference type="PRINTS" id="PR00690">
    <property type="entry name" value="ADHESNFAMILY"/>
</dbReference>
<evidence type="ECO:0000256" key="4">
    <source>
        <dbReference type="RuleBase" id="RU003512"/>
    </source>
</evidence>
<sequence length="295" mass="31964">MKNIFLGLTLILSFMAFSTAQAKIKVVATLPDVAEVLHAIGGDEVEISTLLSGSEDPHYSDARPDYILKVRKADIVCAVGLDLEIGWLPKVLDKAGNAKVQSGGLGFCELGRSVKPLEIPSGVVDRSLGDVHPHGNPHFALDPLKLVEAGSEAVRVLTATAPEKAEIFRKNYDTFKNQMTTLHEVTQKKVKKDKVMEYHKEFTYFFASYGIQSMGSLEEKPGMPPSAARIAQIANLAKASKVTVLFATASAPHATLERFHELSGIPVVTVPSYIQTTGEAKTIEGLQNLLVRSLP</sequence>
<feature type="signal peptide" evidence="5">
    <location>
        <begin position="1"/>
        <end position="22"/>
    </location>
</feature>
<evidence type="ECO:0000256" key="2">
    <source>
        <dbReference type="ARBA" id="ARBA00022448"/>
    </source>
</evidence>
<protein>
    <submittedName>
        <fullName evidence="6">Metal ABC transporter substrate-binding protein</fullName>
    </submittedName>
</protein>
<dbReference type="InterPro" id="IPR006128">
    <property type="entry name" value="Lipoprotein_PsaA-like"/>
</dbReference>
<proteinExistence type="inferred from homology"/>
<dbReference type="EMBL" id="JANRMI010000001">
    <property type="protein sequence ID" value="MDG0815382.1"/>
    <property type="molecule type" value="Genomic_DNA"/>
</dbReference>
<name>A0ABT6DEX9_9BACT</name>
<comment type="similarity">
    <text evidence="1 4">Belongs to the bacterial solute-binding protein 9 family.</text>
</comment>
<keyword evidence="2 4" id="KW-0813">Transport</keyword>
<dbReference type="InterPro" id="IPR050492">
    <property type="entry name" value="Bact_metal-bind_prot9"/>
</dbReference>